<feature type="region of interest" description="Disordered" evidence="10">
    <location>
        <begin position="302"/>
        <end position="324"/>
    </location>
</feature>
<keyword evidence="6" id="KW-0805">Transcription regulation</keyword>
<dbReference type="PANTHER" id="PTHR24383:SF20">
    <property type="entry name" value="C2H2-TYPE DOMAIN-CONTAINING PROTEIN"/>
    <property type="match status" value="1"/>
</dbReference>
<evidence type="ECO:0000313" key="13">
    <source>
        <dbReference type="Proteomes" id="UP000324748"/>
    </source>
</evidence>
<feature type="region of interest" description="Disordered" evidence="10">
    <location>
        <begin position="72"/>
        <end position="104"/>
    </location>
</feature>
<keyword evidence="8" id="KW-0804">Transcription</keyword>
<dbReference type="EMBL" id="VSWC01000054">
    <property type="protein sequence ID" value="KAA1099677.1"/>
    <property type="molecule type" value="Genomic_DNA"/>
</dbReference>
<keyword evidence="9" id="KW-0539">Nucleus</keyword>
<reference evidence="13 14" key="1">
    <citation type="submission" date="2019-05" db="EMBL/GenBank/DDBJ databases">
        <title>Emergence of the Ug99 lineage of the wheat stem rust pathogen through somatic hybridization.</title>
        <authorList>
            <person name="Li F."/>
            <person name="Upadhyaya N.M."/>
            <person name="Sperschneider J."/>
            <person name="Matny O."/>
            <person name="Nguyen-Phuc H."/>
            <person name="Mago R."/>
            <person name="Raley C."/>
            <person name="Miller M.E."/>
            <person name="Silverstein K.A.T."/>
            <person name="Henningsen E."/>
            <person name="Hirsch C.D."/>
            <person name="Visser B."/>
            <person name="Pretorius Z.A."/>
            <person name="Steffenson B.J."/>
            <person name="Schwessinger B."/>
            <person name="Dodds P.N."/>
            <person name="Figueroa M."/>
        </authorList>
    </citation>
    <scope>NUCLEOTIDE SEQUENCE [LARGE SCALE GENOMIC DNA]</scope>
    <source>
        <strain evidence="12">21-0</strain>
        <strain evidence="11 14">Ug99</strain>
    </source>
</reference>
<evidence type="ECO:0000256" key="2">
    <source>
        <dbReference type="ARBA" id="ARBA00022723"/>
    </source>
</evidence>
<dbReference type="Proteomes" id="UP000325313">
    <property type="component" value="Unassembled WGS sequence"/>
</dbReference>
<keyword evidence="7" id="KW-0238">DNA-binding</keyword>
<evidence type="ECO:0000256" key="7">
    <source>
        <dbReference type="ARBA" id="ARBA00023125"/>
    </source>
</evidence>
<keyword evidence="3" id="KW-0677">Repeat</keyword>
<feature type="compositionally biased region" description="Polar residues" evidence="10">
    <location>
        <begin position="94"/>
        <end position="104"/>
    </location>
</feature>
<feature type="compositionally biased region" description="Acidic residues" evidence="10">
    <location>
        <begin position="418"/>
        <end position="440"/>
    </location>
</feature>
<evidence type="ECO:0000256" key="10">
    <source>
        <dbReference type="SAM" id="MobiDB-lite"/>
    </source>
</evidence>
<feature type="compositionally biased region" description="Basic and acidic residues" evidence="10">
    <location>
        <begin position="238"/>
        <end position="250"/>
    </location>
</feature>
<keyword evidence="13" id="KW-1185">Reference proteome</keyword>
<dbReference type="Proteomes" id="UP000324748">
    <property type="component" value="Unassembled WGS sequence"/>
</dbReference>
<evidence type="ECO:0000256" key="4">
    <source>
        <dbReference type="ARBA" id="ARBA00022771"/>
    </source>
</evidence>
<feature type="compositionally biased region" description="Low complexity" evidence="10">
    <location>
        <begin position="372"/>
        <end position="388"/>
    </location>
</feature>
<evidence type="ECO:0000256" key="6">
    <source>
        <dbReference type="ARBA" id="ARBA00023015"/>
    </source>
</evidence>
<organism evidence="12 13">
    <name type="scientific">Puccinia graminis f. sp. tritici</name>
    <dbReference type="NCBI Taxonomy" id="56615"/>
    <lineage>
        <taxon>Eukaryota</taxon>
        <taxon>Fungi</taxon>
        <taxon>Dikarya</taxon>
        <taxon>Basidiomycota</taxon>
        <taxon>Pucciniomycotina</taxon>
        <taxon>Pucciniomycetes</taxon>
        <taxon>Pucciniales</taxon>
        <taxon>Pucciniaceae</taxon>
        <taxon>Puccinia</taxon>
    </lineage>
</organism>
<dbReference type="GO" id="GO:0003677">
    <property type="term" value="F:DNA binding"/>
    <property type="evidence" value="ECO:0007669"/>
    <property type="project" value="UniProtKB-KW"/>
</dbReference>
<keyword evidence="2" id="KW-0479">Metal-binding</keyword>
<dbReference type="PANTHER" id="PTHR24383">
    <property type="entry name" value="ZINC FINGER PROTEIN"/>
    <property type="match status" value="1"/>
</dbReference>
<dbReference type="EMBL" id="VDEP01000372">
    <property type="protein sequence ID" value="KAA1095339.1"/>
    <property type="molecule type" value="Genomic_DNA"/>
</dbReference>
<accession>A0A5B0PDK1</accession>
<dbReference type="GO" id="GO:0008270">
    <property type="term" value="F:zinc ion binding"/>
    <property type="evidence" value="ECO:0007669"/>
    <property type="project" value="UniProtKB-KW"/>
</dbReference>
<protein>
    <submittedName>
        <fullName evidence="12">Uncharacterized protein</fullName>
    </submittedName>
</protein>
<keyword evidence="5" id="KW-0862">Zinc</keyword>
<evidence type="ECO:0000256" key="9">
    <source>
        <dbReference type="ARBA" id="ARBA00023242"/>
    </source>
</evidence>
<sequence>MDQYAYDAYGRVRLFLADLNLVLGSLPTASPNCYGPLPSINQVRIPQDFNRCGPPHQLLSKRPTHRSRAWKINHPRNGSDRLEKAGHPLPPIPSVTQSELGSNPKTCTIRFPQNQRQSKQPENSCHYPCELAINHQSLEEPQTQNFDSECPHQEVESAADYFINTTDDHQASEPLSDEMINHQDLDGLSNEANETRSAWDNQSNLDMNAPPNHFQPVLGPTETFDNEEYTDDQPLPETKTKSESDEMQQHEPRFDMANYSAKDVDRWAKTLSDEEFERLRVMGPASRIESFQQYAIYNIGQPSHTSVHHNSPSHEPSEQQPTLSVISQANNTDTCESTGFQSTCSLQNSPEGSNSIYFNHHDTGNNYTNDTNNYYSTNFDNNSNYSDNQDPYDIDGGGHDDHGGYDDGGFDNVGFDDGGFDDGGFDDGGFDDGGFDDGGFDDGYGSTY</sequence>
<evidence type="ECO:0000256" key="5">
    <source>
        <dbReference type="ARBA" id="ARBA00022833"/>
    </source>
</evidence>
<comment type="subcellular location">
    <subcellularLocation>
        <location evidence="1">Nucleus</location>
    </subcellularLocation>
</comment>
<dbReference type="AlphaFoldDB" id="A0A5B0PDK1"/>
<evidence type="ECO:0000313" key="14">
    <source>
        <dbReference type="Proteomes" id="UP000325313"/>
    </source>
</evidence>
<keyword evidence="4" id="KW-0863">Zinc-finger</keyword>
<evidence type="ECO:0000256" key="3">
    <source>
        <dbReference type="ARBA" id="ARBA00022737"/>
    </source>
</evidence>
<proteinExistence type="predicted"/>
<feature type="region of interest" description="Disordered" evidence="10">
    <location>
        <begin position="372"/>
        <end position="448"/>
    </location>
</feature>
<evidence type="ECO:0000313" key="12">
    <source>
        <dbReference type="EMBL" id="KAA1099677.1"/>
    </source>
</evidence>
<comment type="caution">
    <text evidence="12">The sequence shown here is derived from an EMBL/GenBank/DDBJ whole genome shotgun (WGS) entry which is preliminary data.</text>
</comment>
<evidence type="ECO:0000313" key="11">
    <source>
        <dbReference type="EMBL" id="KAA1095339.1"/>
    </source>
</evidence>
<feature type="region of interest" description="Disordered" evidence="10">
    <location>
        <begin position="201"/>
        <end position="250"/>
    </location>
</feature>
<name>A0A5B0PDK1_PUCGR</name>
<evidence type="ECO:0000256" key="8">
    <source>
        <dbReference type="ARBA" id="ARBA00023163"/>
    </source>
</evidence>
<feature type="compositionally biased region" description="Basic and acidic residues" evidence="10">
    <location>
        <begin position="396"/>
        <end position="405"/>
    </location>
</feature>
<dbReference type="GO" id="GO:0005634">
    <property type="term" value="C:nucleus"/>
    <property type="evidence" value="ECO:0007669"/>
    <property type="project" value="UniProtKB-SubCell"/>
</dbReference>
<feature type="compositionally biased region" description="Basic and acidic residues" evidence="10">
    <location>
        <begin position="77"/>
        <end position="86"/>
    </location>
</feature>
<evidence type="ECO:0000256" key="1">
    <source>
        <dbReference type="ARBA" id="ARBA00004123"/>
    </source>
</evidence>
<gene>
    <name evidence="12" type="ORF">PGT21_016896</name>
    <name evidence="11" type="ORF">PGTUg99_023584</name>
</gene>